<dbReference type="PANTHER" id="PTHR43674:SF16">
    <property type="entry name" value="CARBON-NITROGEN FAMILY, PUTATIVE (AFU_ORTHOLOGUE AFUA_5G02350)-RELATED"/>
    <property type="match status" value="1"/>
</dbReference>
<accession>A0A1J5TBU9</accession>
<protein>
    <recommendedName>
        <fullName evidence="2">CN hydrolase domain-containing protein</fullName>
    </recommendedName>
</protein>
<evidence type="ECO:0000313" key="3">
    <source>
        <dbReference type="EMBL" id="OIR13704.1"/>
    </source>
</evidence>
<feature type="domain" description="CN hydrolase" evidence="2">
    <location>
        <begin position="1"/>
        <end position="244"/>
    </location>
</feature>
<organism evidence="3 4">
    <name type="scientific">Marine Group III euryarchaeote CG-Epi6</name>
    <dbReference type="NCBI Taxonomy" id="1889000"/>
    <lineage>
        <taxon>Archaea</taxon>
        <taxon>Methanobacteriati</taxon>
        <taxon>Thermoplasmatota</taxon>
        <taxon>Thermoplasmata</taxon>
        <taxon>Candidatus Thermoprofundales</taxon>
    </lineage>
</organism>
<dbReference type="EMBL" id="MIYV01000006">
    <property type="protein sequence ID" value="OIR13704.1"/>
    <property type="molecule type" value="Genomic_DNA"/>
</dbReference>
<name>A0A1J5TBU9_9ARCH</name>
<proteinExistence type="predicted"/>
<evidence type="ECO:0000313" key="4">
    <source>
        <dbReference type="Proteomes" id="UP000183403"/>
    </source>
</evidence>
<dbReference type="InterPro" id="IPR050345">
    <property type="entry name" value="Aliph_Amidase/BUP"/>
</dbReference>
<dbReference type="Proteomes" id="UP000183403">
    <property type="component" value="Unassembled WGS sequence"/>
</dbReference>
<reference evidence="3 4" key="1">
    <citation type="submission" date="2016-08" db="EMBL/GenBank/DDBJ databases">
        <title>New Insights into Marine Group III Euryarchaeota, from dark to light.</title>
        <authorList>
            <person name="Haro-Moreno J.M."/>
            <person name="Rodriguez-Valera F."/>
            <person name="Lopez-Garcia P."/>
            <person name="Moreira D."/>
            <person name="Martin-Cuadrado A.B."/>
        </authorList>
    </citation>
    <scope>NUCLEOTIDE SEQUENCE [LARGE SCALE GENOMIC DNA]</scope>
    <source>
        <strain evidence="3">CG-Epi6</strain>
    </source>
</reference>
<comment type="caution">
    <text evidence="3">The sequence shown here is derived from an EMBL/GenBank/DDBJ whole genome shotgun (WGS) entry which is preliminary data.</text>
</comment>
<evidence type="ECO:0000256" key="1">
    <source>
        <dbReference type="ARBA" id="ARBA00022801"/>
    </source>
</evidence>
<dbReference type="CDD" id="cd07197">
    <property type="entry name" value="nitrilase"/>
    <property type="match status" value="1"/>
</dbReference>
<evidence type="ECO:0000259" key="2">
    <source>
        <dbReference type="PROSITE" id="PS50263"/>
    </source>
</evidence>
<dbReference type="SUPFAM" id="SSF56317">
    <property type="entry name" value="Carbon-nitrogen hydrolase"/>
    <property type="match status" value="1"/>
</dbReference>
<dbReference type="PANTHER" id="PTHR43674">
    <property type="entry name" value="NITRILASE C965.09-RELATED"/>
    <property type="match status" value="1"/>
</dbReference>
<dbReference type="InterPro" id="IPR003010">
    <property type="entry name" value="C-N_Hydrolase"/>
</dbReference>
<dbReference type="Gene3D" id="3.60.110.10">
    <property type="entry name" value="Carbon-nitrogen hydrolase"/>
    <property type="match status" value="1"/>
</dbReference>
<keyword evidence="1" id="KW-0378">Hydrolase</keyword>
<gene>
    <name evidence="3" type="ORF">BEU03_01970</name>
</gene>
<dbReference type="GO" id="GO:0016811">
    <property type="term" value="F:hydrolase activity, acting on carbon-nitrogen (but not peptide) bonds, in linear amides"/>
    <property type="evidence" value="ECO:0007669"/>
    <property type="project" value="TreeGrafter"/>
</dbReference>
<dbReference type="PROSITE" id="PS01227">
    <property type="entry name" value="UPF0012"/>
    <property type="match status" value="1"/>
</dbReference>
<dbReference type="AlphaFoldDB" id="A0A1J5TBU9"/>
<sequence>MHLALGQVPVILGNINENLKIMESAIKDAKTKTKENIDLIAFPELFITGYNLRDNYHSVAEIIPSNSNLQEKMLALAKKHNVTILTGMVERANKSLFNSAIMIGPEGYIGHCRKQYLPNFGPFEEKTFFGEGNETHIFKTKFGNVGVQICYDLFFPDISMKLAQKGADIIINLAASPTTSRPLFHRVLPARAIETTCYYGFVNNVGTQGNLVFAGESCIFDPRGKVISEIGKFEEGIVVCEIPLENVQKYRDARPVLRDSMNKD</sequence>
<dbReference type="Pfam" id="PF00795">
    <property type="entry name" value="CN_hydrolase"/>
    <property type="match status" value="1"/>
</dbReference>
<dbReference type="InterPro" id="IPR001110">
    <property type="entry name" value="UPF0012_CS"/>
</dbReference>
<dbReference type="PROSITE" id="PS50263">
    <property type="entry name" value="CN_HYDROLASE"/>
    <property type="match status" value="1"/>
</dbReference>
<dbReference type="InterPro" id="IPR036526">
    <property type="entry name" value="C-N_Hydrolase_sf"/>
</dbReference>